<comment type="caution">
    <text evidence="8">The sequence shown here is derived from an EMBL/GenBank/DDBJ whole genome shotgun (WGS) entry which is preliminary data.</text>
</comment>
<evidence type="ECO:0000313" key="9">
    <source>
        <dbReference type="Proteomes" id="UP000008952"/>
    </source>
</evidence>
<dbReference type="Pfam" id="PF07219">
    <property type="entry name" value="HemY_N"/>
    <property type="match status" value="1"/>
</dbReference>
<dbReference type="InterPro" id="IPR016982">
    <property type="entry name" value="Mms48"/>
</dbReference>
<evidence type="ECO:0000256" key="2">
    <source>
        <dbReference type="ARBA" id="ARBA00022692"/>
    </source>
</evidence>
<dbReference type="HOGENOM" id="CLU_028454_0_0_5"/>
<reference evidence="8 9" key="1">
    <citation type="submission" date="2012-03" db="EMBL/GenBank/DDBJ databases">
        <title>The Genome Sequence of Bartonella tamiae Th239.</title>
        <authorList>
            <consortium name="The Broad Institute Genome Sequencing Platform"/>
            <consortium name="The Broad Institute Genome Sequencing Center for Infectious Disease"/>
            <person name="Feldgarden M."/>
            <person name="Kirby J."/>
            <person name="Kosoy M."/>
            <person name="Birtles R."/>
            <person name="Probert W.S."/>
            <person name="Chiaraviglio L."/>
            <person name="Young S.K."/>
            <person name="Zeng Q."/>
            <person name="Gargeya S."/>
            <person name="Fitzgerald M."/>
            <person name="Haas B."/>
            <person name="Abouelleil A."/>
            <person name="Alvarado L."/>
            <person name="Arachchi H.M."/>
            <person name="Berlin A."/>
            <person name="Chapman S.B."/>
            <person name="Gearin G."/>
            <person name="Goldberg J."/>
            <person name="Griggs A."/>
            <person name="Gujja S."/>
            <person name="Hansen M."/>
            <person name="Heiman D."/>
            <person name="Howarth C."/>
            <person name="Larimer J."/>
            <person name="Lui A."/>
            <person name="MacDonald P.J.P."/>
            <person name="McCowen C."/>
            <person name="Montmayeur A."/>
            <person name="Murphy C."/>
            <person name="Neiman D."/>
            <person name="Pearson M."/>
            <person name="Priest M."/>
            <person name="Roberts A."/>
            <person name="Saif S."/>
            <person name="Shea T."/>
            <person name="Sisk P."/>
            <person name="Stolte C."/>
            <person name="Sykes S."/>
            <person name="Wortman J."/>
            <person name="Nusbaum C."/>
            <person name="Birren B."/>
        </authorList>
    </citation>
    <scope>NUCLEOTIDE SEQUENCE [LARGE SCALE GENOMIC DNA]</scope>
    <source>
        <strain evidence="8 9">Th239</strain>
    </source>
</reference>
<dbReference type="Proteomes" id="UP000008952">
    <property type="component" value="Unassembled WGS sequence"/>
</dbReference>
<dbReference type="InterPro" id="IPR010817">
    <property type="entry name" value="HemY_N"/>
</dbReference>
<feature type="region of interest" description="Disordered" evidence="5">
    <location>
        <begin position="466"/>
        <end position="485"/>
    </location>
</feature>
<name>J0R742_9HYPH</name>
<dbReference type="GO" id="GO:0016020">
    <property type="term" value="C:membrane"/>
    <property type="evidence" value="ECO:0007669"/>
    <property type="project" value="UniProtKB-SubCell"/>
</dbReference>
<dbReference type="STRING" id="1094558.ME5_00239"/>
<evidence type="ECO:0000259" key="7">
    <source>
        <dbReference type="Pfam" id="PF07219"/>
    </source>
</evidence>
<keyword evidence="3 6" id="KW-1133">Transmembrane helix</keyword>
<keyword evidence="2 6" id="KW-0812">Transmembrane</keyword>
<protein>
    <recommendedName>
        <fullName evidence="7">HemY N-terminal domain-containing protein</fullName>
    </recommendedName>
</protein>
<feature type="domain" description="HemY N-terminal" evidence="7">
    <location>
        <begin position="28"/>
        <end position="129"/>
    </location>
</feature>
<dbReference type="AlphaFoldDB" id="J0R742"/>
<dbReference type="PATRIC" id="fig|1094558.3.peg.270"/>
<proteinExistence type="predicted"/>
<dbReference type="EMBL" id="AIMB01000002">
    <property type="protein sequence ID" value="EJF91544.1"/>
    <property type="molecule type" value="Genomic_DNA"/>
</dbReference>
<evidence type="ECO:0000256" key="3">
    <source>
        <dbReference type="ARBA" id="ARBA00022989"/>
    </source>
</evidence>
<evidence type="ECO:0000313" key="8">
    <source>
        <dbReference type="EMBL" id="EJF91544.1"/>
    </source>
</evidence>
<feature type="compositionally biased region" description="Basic and acidic residues" evidence="5">
    <location>
        <begin position="468"/>
        <end position="484"/>
    </location>
</feature>
<dbReference type="PIRSF" id="PIRSF031802">
    <property type="entry name" value="UCP031802"/>
    <property type="match status" value="1"/>
</dbReference>
<dbReference type="InterPro" id="IPR011990">
    <property type="entry name" value="TPR-like_helical_dom_sf"/>
</dbReference>
<dbReference type="RefSeq" id="WP_008037640.1">
    <property type="nucleotide sequence ID" value="NZ_JH725147.1"/>
</dbReference>
<comment type="subcellular location">
    <subcellularLocation>
        <location evidence="1">Membrane</location>
    </subcellularLocation>
</comment>
<evidence type="ECO:0000256" key="5">
    <source>
        <dbReference type="SAM" id="MobiDB-lite"/>
    </source>
</evidence>
<keyword evidence="9" id="KW-1185">Reference proteome</keyword>
<evidence type="ECO:0000256" key="1">
    <source>
        <dbReference type="ARBA" id="ARBA00004370"/>
    </source>
</evidence>
<dbReference type="SUPFAM" id="SSF48452">
    <property type="entry name" value="TPR-like"/>
    <property type="match status" value="1"/>
</dbReference>
<sequence length="521" mass="58737">MIRVLLYVILVACIGAGFAWIASNPSDLVMTFGDHRITFSLLTAVTIFAIVLVVLWLLTRILRLLFATPKNIARHFDQQRQKKGQETLSNGLLAVLSGDVDTARRMNKRALKYLGDQKEPLVKLLEAKTHLLENDIPQAIRLYEQMSKDPKTRLVGLYGLYQEAIKSNAYEAAGQYAEQATLYSPSLQWANHAMLNRLSADGAWDKAITLFERAEKALPKDQRGSETLRHEHAVLLTGKAMDIFENYPEEARKFALKAQKLDPLFVPATVVATDILYHLHEQRKADKLIEGLWKKKPHPDLVTLYLGQQEKAVDRLKRAKRLASFKPDDYESMIVVARAAYDSGEHSLARKEAEKAAQHHQRESAYLLLADIEEAQSDDQGRIRQYLQLAVKAERDPVWIADGVTFDEWAPVSPLSGRLDAFEWKVPARQLGTAIDSDEILPSLEHISLKATDEETKISDNAAIENMDQTKEVPQKKDQQKKQPIDASIVRIVDAIDPAKKDVLGDQTRLNVDDPGVETKK</sequence>
<accession>J0R742</accession>
<gene>
    <name evidence="8" type="ORF">ME5_00239</name>
</gene>
<evidence type="ECO:0000256" key="6">
    <source>
        <dbReference type="SAM" id="Phobius"/>
    </source>
</evidence>
<dbReference type="eggNOG" id="COG3898">
    <property type="taxonomic scope" value="Bacteria"/>
</dbReference>
<organism evidence="8 9">
    <name type="scientific">Bartonella tamiae Th239</name>
    <dbReference type="NCBI Taxonomy" id="1094558"/>
    <lineage>
        <taxon>Bacteria</taxon>
        <taxon>Pseudomonadati</taxon>
        <taxon>Pseudomonadota</taxon>
        <taxon>Alphaproteobacteria</taxon>
        <taxon>Hyphomicrobiales</taxon>
        <taxon>Bartonellaceae</taxon>
        <taxon>Bartonella</taxon>
    </lineage>
</organism>
<feature type="transmembrane region" description="Helical" evidence="6">
    <location>
        <begin position="37"/>
        <end position="58"/>
    </location>
</feature>
<dbReference type="Gene3D" id="1.25.40.10">
    <property type="entry name" value="Tetratricopeptide repeat domain"/>
    <property type="match status" value="1"/>
</dbReference>
<dbReference type="OrthoDB" id="9798343at2"/>
<keyword evidence="4 6" id="KW-0472">Membrane</keyword>
<evidence type="ECO:0000256" key="4">
    <source>
        <dbReference type="ARBA" id="ARBA00023136"/>
    </source>
</evidence>